<evidence type="ECO:0000256" key="1">
    <source>
        <dbReference type="SAM" id="MobiDB-lite"/>
    </source>
</evidence>
<feature type="region of interest" description="Disordered" evidence="1">
    <location>
        <begin position="28"/>
        <end position="48"/>
    </location>
</feature>
<accession>A0ABR6RQT5</accession>
<dbReference type="Proteomes" id="UP000607331">
    <property type="component" value="Unassembled WGS sequence"/>
</dbReference>
<gene>
    <name evidence="3" type="ORF">HII27_06935</name>
</gene>
<dbReference type="EMBL" id="JABBJF010000004">
    <property type="protein sequence ID" value="MBC1185451.1"/>
    <property type="molecule type" value="Genomic_DNA"/>
</dbReference>
<comment type="caution">
    <text evidence="3">The sequence shown here is derived from an EMBL/GenBank/DDBJ whole genome shotgun (WGS) entry which is preliminary data.</text>
</comment>
<evidence type="ECO:0000313" key="3">
    <source>
        <dbReference type="EMBL" id="MBC1185451.1"/>
    </source>
</evidence>
<keyword evidence="4" id="KW-1185">Reference proteome</keyword>
<feature type="signal peptide" evidence="2">
    <location>
        <begin position="1"/>
        <end position="21"/>
    </location>
</feature>
<dbReference type="InterPro" id="IPR011690">
    <property type="entry name" value="P_starv_induced_PsiF"/>
</dbReference>
<feature type="chain" id="PRO_5046028884" description="Phosphate starvation-inducible protein PsiF" evidence="2">
    <location>
        <begin position="22"/>
        <end position="111"/>
    </location>
</feature>
<dbReference type="GeneID" id="98391881"/>
<keyword evidence="2" id="KW-0732">Signal</keyword>
<name>A0ABR6RQT5_9ENTR</name>
<evidence type="ECO:0000313" key="4">
    <source>
        <dbReference type="Proteomes" id="UP000607331"/>
    </source>
</evidence>
<organism evidence="3 4">
    <name type="scientific">Kluyvera sichuanensis</name>
    <dbReference type="NCBI Taxonomy" id="2725494"/>
    <lineage>
        <taxon>Bacteria</taxon>
        <taxon>Pseudomonadati</taxon>
        <taxon>Pseudomonadota</taxon>
        <taxon>Gammaproteobacteria</taxon>
        <taxon>Enterobacterales</taxon>
        <taxon>Enterobacteriaceae</taxon>
        <taxon>Kluyvera</taxon>
    </lineage>
</organism>
<reference evidence="3 4" key="1">
    <citation type="submission" date="2020-04" db="EMBL/GenBank/DDBJ databases">
        <title>The draft genome of Kluyvera sichuanensis strain SCKS090646.</title>
        <authorList>
            <person name="Wei L."/>
            <person name="Liu L."/>
            <person name="Feng Y."/>
            <person name="Zong Z."/>
        </authorList>
    </citation>
    <scope>NUCLEOTIDE SEQUENCE [LARGE SCALE GENOMIC DNA]</scope>
    <source>
        <strain evidence="3 4">090646</strain>
    </source>
</reference>
<sequence>MKTTLLVTLLCGLFTAGAVSAATTAAAPEKTLTPQQQRMSTCNHEAASKTLKGDERKTFMSSCLKGESAAADGKKLTPQQQKMKDCNAQAATKTLKGDERKTFMSTCLKNK</sequence>
<feature type="compositionally biased region" description="Polar residues" evidence="1">
    <location>
        <begin position="34"/>
        <end position="43"/>
    </location>
</feature>
<proteinExistence type="predicted"/>
<evidence type="ECO:0000256" key="2">
    <source>
        <dbReference type="SAM" id="SignalP"/>
    </source>
</evidence>
<dbReference type="Pfam" id="PF07769">
    <property type="entry name" value="PsiF_repeat"/>
    <property type="match status" value="2"/>
</dbReference>
<evidence type="ECO:0008006" key="5">
    <source>
        <dbReference type="Google" id="ProtNLM"/>
    </source>
</evidence>
<dbReference type="RefSeq" id="WP_185667199.1">
    <property type="nucleotide sequence ID" value="NZ_CP162271.1"/>
</dbReference>
<protein>
    <recommendedName>
        <fullName evidence="5">Phosphate starvation-inducible protein PsiF</fullName>
    </recommendedName>
</protein>